<dbReference type="KEGG" id="sla:SERLADRAFT_345177"/>
<feature type="non-terminal residue" evidence="1">
    <location>
        <position position="1"/>
    </location>
</feature>
<evidence type="ECO:0008006" key="2">
    <source>
        <dbReference type="Google" id="ProtNLM"/>
    </source>
</evidence>
<dbReference type="RefSeq" id="XP_007312583.1">
    <property type="nucleotide sequence ID" value="XM_007312521.1"/>
</dbReference>
<evidence type="ECO:0000313" key="1">
    <source>
        <dbReference type="EMBL" id="EGO30699.1"/>
    </source>
</evidence>
<reference evidence="1" key="1">
    <citation type="submission" date="2011-04" db="EMBL/GenBank/DDBJ databases">
        <title>Evolution of plant cell wall degrading machinery underlies the functional diversity of forest fungi.</title>
        <authorList>
            <consortium name="US DOE Joint Genome Institute (JGI-PGF)"/>
            <person name="Eastwood D.C."/>
            <person name="Floudas D."/>
            <person name="Binder M."/>
            <person name="Majcherczyk A."/>
            <person name="Schneider P."/>
            <person name="Aerts A."/>
            <person name="Asiegbu F.O."/>
            <person name="Baker S.E."/>
            <person name="Barry K."/>
            <person name="Bendiksby M."/>
            <person name="Blumentritt M."/>
            <person name="Coutinho P.M."/>
            <person name="Cullen D."/>
            <person name="Cullen D."/>
            <person name="Gathman A."/>
            <person name="Goodell B."/>
            <person name="Henrissat B."/>
            <person name="Ihrmark K."/>
            <person name="Kauserud H."/>
            <person name="Kohler A."/>
            <person name="LaButti K."/>
            <person name="Lapidus A."/>
            <person name="Lavin J.L."/>
            <person name="Lee Y.-H."/>
            <person name="Lindquist E."/>
            <person name="Lilly W."/>
            <person name="Lucas S."/>
            <person name="Morin E."/>
            <person name="Murat C."/>
            <person name="Oguiza J.A."/>
            <person name="Park J."/>
            <person name="Pisabarro A.G."/>
            <person name="Riley R."/>
            <person name="Rosling A."/>
            <person name="Salamov A."/>
            <person name="Schmidt O."/>
            <person name="Schmutz J."/>
            <person name="Skrede I."/>
            <person name="Stenlid J."/>
            <person name="Wiebenga A."/>
            <person name="Xie X."/>
            <person name="Kues U."/>
            <person name="Hibbett D.S."/>
            <person name="Hoffmeister D."/>
            <person name="Hogberg N."/>
            <person name="Martin F."/>
            <person name="Grigoriev I.V."/>
            <person name="Watkinson S.C."/>
        </authorList>
    </citation>
    <scope>NUCLEOTIDE SEQUENCE</scope>
    <source>
        <strain evidence="1">S7.9</strain>
    </source>
</reference>
<dbReference type="EMBL" id="GL945428">
    <property type="protein sequence ID" value="EGO30699.1"/>
    <property type="molecule type" value="Genomic_DNA"/>
</dbReference>
<dbReference type="Proteomes" id="UP000008064">
    <property type="component" value="Unassembled WGS sequence"/>
</dbReference>
<name>F8NER5_SERL9</name>
<organism>
    <name type="scientific">Serpula lacrymans var. lacrymans (strain S7.9)</name>
    <name type="common">Dry rot fungus</name>
    <dbReference type="NCBI Taxonomy" id="578457"/>
    <lineage>
        <taxon>Eukaryota</taxon>
        <taxon>Fungi</taxon>
        <taxon>Dikarya</taxon>
        <taxon>Basidiomycota</taxon>
        <taxon>Agaricomycotina</taxon>
        <taxon>Agaricomycetes</taxon>
        <taxon>Agaricomycetidae</taxon>
        <taxon>Boletales</taxon>
        <taxon>Coniophorineae</taxon>
        <taxon>Serpulaceae</taxon>
        <taxon>Serpula</taxon>
    </lineage>
</organism>
<dbReference type="GeneID" id="18809049"/>
<protein>
    <recommendedName>
        <fullName evidence="2">Reverse transcriptase Ty1/copia-type domain-containing protein</fullName>
    </recommendedName>
</protein>
<dbReference type="OrthoDB" id="2685291at2759"/>
<accession>F8NER5</accession>
<dbReference type="AlphaFoldDB" id="F8NER5"/>
<gene>
    <name evidence="1" type="ORF">SERLADRAFT_345177</name>
</gene>
<dbReference type="HOGENOM" id="CLU_200113_0_0_1"/>
<proteinExistence type="predicted"/>
<sequence>VTTSTHKVQYIMACKALKEVVWLCSLLSAISRTQKVPLPLLCDNNGTITLSDNLSFHA</sequence>